<keyword evidence="2" id="KW-0560">Oxidoreductase</keyword>
<dbReference type="GO" id="GO:0004791">
    <property type="term" value="F:thioredoxin-disulfide reductase (NADPH) activity"/>
    <property type="evidence" value="ECO:0007669"/>
    <property type="project" value="UniProtKB-EC"/>
</dbReference>
<dbReference type="Gene3D" id="3.50.50.60">
    <property type="entry name" value="FAD/NAD(P)-binding domain"/>
    <property type="match status" value="2"/>
</dbReference>
<gene>
    <name evidence="5" type="ORF">GCM10010094_94930</name>
</gene>
<dbReference type="InterPro" id="IPR050097">
    <property type="entry name" value="Ferredoxin-NADP_redctase_2"/>
</dbReference>
<accession>A0A917RR44</accession>
<dbReference type="Proteomes" id="UP000637788">
    <property type="component" value="Unassembled WGS sequence"/>
</dbReference>
<dbReference type="InterPro" id="IPR023753">
    <property type="entry name" value="FAD/NAD-binding_dom"/>
</dbReference>
<dbReference type="PRINTS" id="PR00368">
    <property type="entry name" value="FADPNR"/>
</dbReference>
<protein>
    <submittedName>
        <fullName evidence="5">FAD-dependent pyridine nucleotide-disulphide oxidoreductase</fullName>
    </submittedName>
</protein>
<keyword evidence="6" id="KW-1185">Reference proteome</keyword>
<reference evidence="5" key="2">
    <citation type="submission" date="2020-09" db="EMBL/GenBank/DDBJ databases">
        <authorList>
            <person name="Sun Q."/>
            <person name="Ohkuma M."/>
        </authorList>
    </citation>
    <scope>NUCLEOTIDE SEQUENCE</scope>
    <source>
        <strain evidence="5">JCM 3035</strain>
    </source>
</reference>
<proteinExistence type="predicted"/>
<dbReference type="PANTHER" id="PTHR48105">
    <property type="entry name" value="THIOREDOXIN REDUCTASE 1-RELATED-RELATED"/>
    <property type="match status" value="1"/>
</dbReference>
<name>A0A917RR44_9ACTN</name>
<comment type="caution">
    <text evidence="5">The sequence shown here is derived from an EMBL/GenBank/DDBJ whole genome shotgun (WGS) entry which is preliminary data.</text>
</comment>
<dbReference type="SUPFAM" id="SSF51905">
    <property type="entry name" value="FAD/NAD(P)-binding domain"/>
    <property type="match status" value="1"/>
</dbReference>
<evidence type="ECO:0000259" key="4">
    <source>
        <dbReference type="Pfam" id="PF07992"/>
    </source>
</evidence>
<comment type="catalytic activity">
    <reaction evidence="3">
        <text>[thioredoxin]-dithiol + NADP(+) = [thioredoxin]-disulfide + NADPH + H(+)</text>
        <dbReference type="Rhea" id="RHEA:20345"/>
        <dbReference type="Rhea" id="RHEA-COMP:10698"/>
        <dbReference type="Rhea" id="RHEA-COMP:10700"/>
        <dbReference type="ChEBI" id="CHEBI:15378"/>
        <dbReference type="ChEBI" id="CHEBI:29950"/>
        <dbReference type="ChEBI" id="CHEBI:50058"/>
        <dbReference type="ChEBI" id="CHEBI:57783"/>
        <dbReference type="ChEBI" id="CHEBI:58349"/>
        <dbReference type="EC" id="1.8.1.9"/>
    </reaction>
</comment>
<dbReference type="Pfam" id="PF07992">
    <property type="entry name" value="Pyr_redox_2"/>
    <property type="match status" value="1"/>
</dbReference>
<dbReference type="InterPro" id="IPR036188">
    <property type="entry name" value="FAD/NAD-bd_sf"/>
</dbReference>
<evidence type="ECO:0000313" key="5">
    <source>
        <dbReference type="EMBL" id="GGL18826.1"/>
    </source>
</evidence>
<sequence length="328" mass="34697">MNTQMTESSQGRRFDVVVVGGGAAGLSAALTLSRARRSVLVIDSGKPRNAPAAHAHNYLGREGISPLELLATGRTEVTGYGGEIRDGSVLSAERLAEGHFRVVLADGSAVESRRLLVATGVVDELPDIPGMAERWGRDVLHCPYCHGWEVRDQPIGILAQGPAAMHQALLWRQWTTDLTVFLNGSPELTDQEREQLAARQIALVEGRVESLEVTDDGISGVRLHDGRTVAVRAVVVPPNAHARADVLVSLGLRTTSQQFGTQSIGTYVPATDPTGATEVAGVWLAGNVTNLAEQVIGAAAAGVNTAAAINADLVTEDTRQAVASRRSR</sequence>
<dbReference type="PRINTS" id="PR00469">
    <property type="entry name" value="PNDRDTASEII"/>
</dbReference>
<evidence type="ECO:0000313" key="6">
    <source>
        <dbReference type="Proteomes" id="UP000637788"/>
    </source>
</evidence>
<keyword evidence="1" id="KW-0285">Flavoprotein</keyword>
<evidence type="ECO:0000256" key="3">
    <source>
        <dbReference type="ARBA" id="ARBA00048132"/>
    </source>
</evidence>
<evidence type="ECO:0000256" key="2">
    <source>
        <dbReference type="ARBA" id="ARBA00023002"/>
    </source>
</evidence>
<evidence type="ECO:0000256" key="1">
    <source>
        <dbReference type="ARBA" id="ARBA00022630"/>
    </source>
</evidence>
<reference evidence="5" key="1">
    <citation type="journal article" date="2014" name="Int. J. Syst. Evol. Microbiol.">
        <title>Complete genome sequence of Corynebacterium casei LMG S-19264T (=DSM 44701T), isolated from a smear-ripened cheese.</title>
        <authorList>
            <consortium name="US DOE Joint Genome Institute (JGI-PGF)"/>
            <person name="Walter F."/>
            <person name="Albersmeier A."/>
            <person name="Kalinowski J."/>
            <person name="Ruckert C."/>
        </authorList>
    </citation>
    <scope>NUCLEOTIDE SEQUENCE</scope>
    <source>
        <strain evidence="5">JCM 3035</strain>
    </source>
</reference>
<dbReference type="RefSeq" id="WP_246568984.1">
    <property type="nucleotide sequence ID" value="NZ_BMPQ01000074.1"/>
</dbReference>
<organism evidence="5 6">
    <name type="scientific">Streptomyces flaveus</name>
    <dbReference type="NCBI Taxonomy" id="66370"/>
    <lineage>
        <taxon>Bacteria</taxon>
        <taxon>Bacillati</taxon>
        <taxon>Actinomycetota</taxon>
        <taxon>Actinomycetes</taxon>
        <taxon>Kitasatosporales</taxon>
        <taxon>Streptomycetaceae</taxon>
        <taxon>Streptomyces</taxon>
        <taxon>Streptomyces aurantiacus group</taxon>
    </lineage>
</organism>
<dbReference type="EMBL" id="BMPQ01000074">
    <property type="protein sequence ID" value="GGL18826.1"/>
    <property type="molecule type" value="Genomic_DNA"/>
</dbReference>
<dbReference type="AlphaFoldDB" id="A0A917RR44"/>
<feature type="domain" description="FAD/NAD(P)-binding" evidence="4">
    <location>
        <begin position="14"/>
        <end position="302"/>
    </location>
</feature>